<comment type="caution">
    <text evidence="2">The sequence shown here is derived from an EMBL/GenBank/DDBJ whole genome shotgun (WGS) entry which is preliminary data.</text>
</comment>
<keyword evidence="1" id="KW-1133">Transmembrane helix</keyword>
<proteinExistence type="predicted"/>
<name>A0ABX2B4X8_9BACT</name>
<evidence type="ECO:0000313" key="3">
    <source>
        <dbReference type="Proteomes" id="UP000820977"/>
    </source>
</evidence>
<dbReference type="Proteomes" id="UP000820977">
    <property type="component" value="Unassembled WGS sequence"/>
</dbReference>
<organism evidence="2 3">
    <name type="scientific">Xylanibacter caecicola</name>
    <dbReference type="NCBI Taxonomy" id="2736294"/>
    <lineage>
        <taxon>Bacteria</taxon>
        <taxon>Pseudomonadati</taxon>
        <taxon>Bacteroidota</taxon>
        <taxon>Bacteroidia</taxon>
        <taxon>Bacteroidales</taxon>
        <taxon>Prevotellaceae</taxon>
        <taxon>Xylanibacter</taxon>
    </lineage>
</organism>
<dbReference type="RefSeq" id="WP_172344522.1">
    <property type="nucleotide sequence ID" value="NZ_CASYYZ010000056.1"/>
</dbReference>
<sequence length="175" mass="19734">MKSDMNDMMIRTLIEKFFDGATSIAEEQALYEYFGSDNVSAEFVQYRELFCSFRSTGIPDTDTSVRKKPLMARTGRAVVGVMAAAVAAFGFFLIKDISHERHLTRIYGGSYIIVNGERIDDLSEIKGDIEKTLCTASAIERRADMDATIRKAEANVLGNIPDNNERERIYRLLNE</sequence>
<gene>
    <name evidence="2" type="ORF">HPS54_05835</name>
</gene>
<keyword evidence="3" id="KW-1185">Reference proteome</keyword>
<dbReference type="EMBL" id="JABKKJ010000006">
    <property type="protein sequence ID" value="NPE25040.1"/>
    <property type="molecule type" value="Genomic_DNA"/>
</dbReference>
<feature type="transmembrane region" description="Helical" evidence="1">
    <location>
        <begin position="77"/>
        <end position="94"/>
    </location>
</feature>
<accession>A0ABX2B4X8</accession>
<reference evidence="2 3" key="1">
    <citation type="submission" date="2020-05" db="EMBL/GenBank/DDBJ databases">
        <title>Distinct polysaccharide utilization as determinants for interspecies competition between intestinal Prevotella spp.</title>
        <authorList>
            <person name="Galvez E.J.C."/>
            <person name="Iljazovic A."/>
            <person name="Strowig T."/>
        </authorList>
    </citation>
    <scope>NUCLEOTIDE SEQUENCE [LARGE SCALE GENOMIC DNA]</scope>
    <source>
        <strain evidence="2 3">PCHR</strain>
    </source>
</reference>
<evidence type="ECO:0000313" key="2">
    <source>
        <dbReference type="EMBL" id="NPE25040.1"/>
    </source>
</evidence>
<keyword evidence="1" id="KW-0812">Transmembrane</keyword>
<keyword evidence="1" id="KW-0472">Membrane</keyword>
<evidence type="ECO:0000256" key="1">
    <source>
        <dbReference type="SAM" id="Phobius"/>
    </source>
</evidence>
<protein>
    <submittedName>
        <fullName evidence="2">Uncharacterized protein</fullName>
    </submittedName>
</protein>